<gene>
    <name evidence="1" type="ORF">OM075_21940</name>
</gene>
<accession>A0AAE3M8Q5</accession>
<sequence>MNIVHTVRAVEKLFESLDKDIRRLQLHTGIHCIENCIHCCTTPRIEATSVEFLPLAYHLYKTGQINEVLNKMEQVNNEYTCPLLNLLSFDGKTIGCNHYIHRGLICRLFSYNYLTNKHGVRKINACKKIQLNQPDQIEKANYLLLTKVICPKASDYYSKLRFISYNEAHHLYPIGKAIRIAIDMVVIYFHYKGKKVM</sequence>
<dbReference type="InterPro" id="IPR005358">
    <property type="entry name" value="Puta_zinc/iron-chelating_dom"/>
</dbReference>
<protein>
    <recommendedName>
        <fullName evidence="3">YkgJ family cysteine cluster protein</fullName>
    </recommendedName>
</protein>
<dbReference type="RefSeq" id="WP_301192700.1">
    <property type="nucleotide sequence ID" value="NZ_JAPDPJ010000084.1"/>
</dbReference>
<comment type="caution">
    <text evidence="1">The sequence shown here is derived from an EMBL/GenBank/DDBJ whole genome shotgun (WGS) entry which is preliminary data.</text>
</comment>
<organism evidence="1 2">
    <name type="scientific">Plebeiibacterium sediminum</name>
    <dbReference type="NCBI Taxonomy" id="2992112"/>
    <lineage>
        <taxon>Bacteria</taxon>
        <taxon>Pseudomonadati</taxon>
        <taxon>Bacteroidota</taxon>
        <taxon>Bacteroidia</taxon>
        <taxon>Marinilabiliales</taxon>
        <taxon>Marinilabiliaceae</taxon>
        <taxon>Plebeiibacterium</taxon>
    </lineage>
</organism>
<dbReference type="EMBL" id="JAPDPJ010000084">
    <property type="protein sequence ID" value="MCW3789143.1"/>
    <property type="molecule type" value="Genomic_DNA"/>
</dbReference>
<dbReference type="Proteomes" id="UP001209229">
    <property type="component" value="Unassembled WGS sequence"/>
</dbReference>
<evidence type="ECO:0000313" key="2">
    <source>
        <dbReference type="Proteomes" id="UP001209229"/>
    </source>
</evidence>
<name>A0AAE3M8Q5_9BACT</name>
<proteinExistence type="predicted"/>
<dbReference type="AlphaFoldDB" id="A0AAE3M8Q5"/>
<reference evidence="1" key="1">
    <citation type="submission" date="2022-10" db="EMBL/GenBank/DDBJ databases">
        <authorList>
            <person name="Yu W.X."/>
        </authorList>
    </citation>
    <scope>NUCLEOTIDE SEQUENCE</scope>
    <source>
        <strain evidence="1">AAT</strain>
    </source>
</reference>
<dbReference type="Pfam" id="PF03692">
    <property type="entry name" value="CxxCxxCC"/>
    <property type="match status" value="1"/>
</dbReference>
<keyword evidence="2" id="KW-1185">Reference proteome</keyword>
<evidence type="ECO:0000313" key="1">
    <source>
        <dbReference type="EMBL" id="MCW3789143.1"/>
    </source>
</evidence>
<evidence type="ECO:0008006" key="3">
    <source>
        <dbReference type="Google" id="ProtNLM"/>
    </source>
</evidence>